<comment type="caution">
    <text evidence="1">The sequence shown here is derived from an EMBL/GenBank/DDBJ whole genome shotgun (WGS) entry which is preliminary data.</text>
</comment>
<sequence length="44" mass="5297">MDIALIEKKLSLIETCVRELRELADIDRLERDVREARFVQHNCR</sequence>
<dbReference type="RefSeq" id="WP_301289142.1">
    <property type="nucleotide sequence ID" value="NZ_JALJXV010000002.1"/>
</dbReference>
<proteinExistence type="predicted"/>
<protein>
    <submittedName>
        <fullName evidence="1">Uncharacterized protein</fullName>
    </submittedName>
</protein>
<keyword evidence="2" id="KW-1185">Reference proteome</keyword>
<reference evidence="1" key="1">
    <citation type="submission" date="2022-03" db="EMBL/GenBank/DDBJ databases">
        <title>Genomic Encyclopedia of Type Strains, Phase III (KMG-III): the genomes of soil and plant-associated and newly described type strains.</title>
        <authorList>
            <person name="Whitman W."/>
        </authorList>
    </citation>
    <scope>NUCLEOTIDE SEQUENCE</scope>
    <source>
        <strain evidence="1">ANL 6-2</strain>
    </source>
</reference>
<organism evidence="1 2">
    <name type="scientific">Natronocella acetinitrilica</name>
    <dbReference type="NCBI Taxonomy" id="414046"/>
    <lineage>
        <taxon>Bacteria</taxon>
        <taxon>Pseudomonadati</taxon>
        <taxon>Pseudomonadota</taxon>
        <taxon>Gammaproteobacteria</taxon>
        <taxon>Chromatiales</taxon>
        <taxon>Ectothiorhodospiraceae</taxon>
        <taxon>Natronocella</taxon>
    </lineage>
</organism>
<name>A0AAE3G1P2_9GAMM</name>
<dbReference type="Proteomes" id="UP001205843">
    <property type="component" value="Unassembled WGS sequence"/>
</dbReference>
<gene>
    <name evidence="1" type="ORF">J2T57_001094</name>
</gene>
<evidence type="ECO:0000313" key="1">
    <source>
        <dbReference type="EMBL" id="MCP1673995.1"/>
    </source>
</evidence>
<evidence type="ECO:0000313" key="2">
    <source>
        <dbReference type="Proteomes" id="UP001205843"/>
    </source>
</evidence>
<dbReference type="AlphaFoldDB" id="A0AAE3G1P2"/>
<accession>A0AAE3G1P2</accession>
<dbReference type="EMBL" id="JALJXV010000002">
    <property type="protein sequence ID" value="MCP1673995.1"/>
    <property type="molecule type" value="Genomic_DNA"/>
</dbReference>